<gene>
    <name evidence="3" type="ORF">GCM10010315_30510</name>
</gene>
<evidence type="ECO:0000256" key="1">
    <source>
        <dbReference type="SAM" id="SignalP"/>
    </source>
</evidence>
<dbReference type="PROSITE" id="PS50011">
    <property type="entry name" value="PROTEIN_KINASE_DOM"/>
    <property type="match status" value="1"/>
</dbReference>
<dbReference type="InterPro" id="IPR011009">
    <property type="entry name" value="Kinase-like_dom_sf"/>
</dbReference>
<evidence type="ECO:0000313" key="4">
    <source>
        <dbReference type="Proteomes" id="UP001500886"/>
    </source>
</evidence>
<dbReference type="InterPro" id="IPR004147">
    <property type="entry name" value="ABC1_dom"/>
</dbReference>
<keyword evidence="1" id="KW-0732">Signal</keyword>
<feature type="domain" description="Protein kinase" evidence="2">
    <location>
        <begin position="120"/>
        <end position="428"/>
    </location>
</feature>
<dbReference type="Gene3D" id="1.10.510.10">
    <property type="entry name" value="Transferase(Phosphotransferase) domain 1"/>
    <property type="match status" value="1"/>
</dbReference>
<dbReference type="InterPro" id="IPR052402">
    <property type="entry name" value="ADCK_kinase"/>
</dbReference>
<dbReference type="SUPFAM" id="SSF56112">
    <property type="entry name" value="Protein kinase-like (PK-like)"/>
    <property type="match status" value="1"/>
</dbReference>
<dbReference type="InterPro" id="IPR000719">
    <property type="entry name" value="Prot_kinase_dom"/>
</dbReference>
<evidence type="ECO:0000313" key="3">
    <source>
        <dbReference type="EMBL" id="GAA2717401.1"/>
    </source>
</evidence>
<name>A0ABP6G6P3_9ACTN</name>
<protein>
    <recommendedName>
        <fullName evidence="2">Protein kinase domain-containing protein</fullName>
    </recommendedName>
</protein>
<dbReference type="Pfam" id="PF03109">
    <property type="entry name" value="ABC1"/>
    <property type="match status" value="1"/>
</dbReference>
<dbReference type="CDD" id="cd05121">
    <property type="entry name" value="ABC1_ADCK3-like"/>
    <property type="match status" value="1"/>
</dbReference>
<dbReference type="PANTHER" id="PTHR45890:SF1">
    <property type="entry name" value="AARF DOMAIN CONTAINING KINASE 2"/>
    <property type="match status" value="1"/>
</dbReference>
<feature type="chain" id="PRO_5046735773" description="Protein kinase domain-containing protein" evidence="1">
    <location>
        <begin position="33"/>
        <end position="428"/>
    </location>
</feature>
<keyword evidence="4" id="KW-1185">Reference proteome</keyword>
<sequence>MQVSERTAPVGRAALAARVACLAALTAGHAAAGTLDAVRAGPRQVPDVLGRRAARLLCGLGPTYVKGGQLLSTRSDLLPPRVCTALGRLHDRVAPMTRAQTDRALAEAYGPEPAARPFAVFDHRATASGSIACVHRAELADGRRVAVKLRRPGIERRMRADFALLRAGALLVQRLPPLRKVPALRIVEEVGGAVLGQLDLEQEARSLAALRANLAALPYFRLPAPVPEACGPGALVMDFVEPLHRFRAGQLDREQRRQVVRHVLQGVYRMLFIDGLVHCDMHPGNLYLAPDGVVVLLDAGFVIRLEPPVRRLFAEFFMNMSLGRGAECADVVLRSAEHIPAGVDLDAFRAGVVALVAATTGRRAGEFRLAPFATRLFDLQRRSGIAAAPAFVFPLMSLLVLEGMINEFDVDVDFQGEAIPTLLTALNS</sequence>
<dbReference type="EMBL" id="BAAASL010000010">
    <property type="protein sequence ID" value="GAA2717401.1"/>
    <property type="molecule type" value="Genomic_DNA"/>
</dbReference>
<dbReference type="Proteomes" id="UP001500886">
    <property type="component" value="Unassembled WGS sequence"/>
</dbReference>
<reference evidence="4" key="1">
    <citation type="journal article" date="2019" name="Int. J. Syst. Evol. Microbiol.">
        <title>The Global Catalogue of Microorganisms (GCM) 10K type strain sequencing project: providing services to taxonomists for standard genome sequencing and annotation.</title>
        <authorList>
            <consortium name="The Broad Institute Genomics Platform"/>
            <consortium name="The Broad Institute Genome Sequencing Center for Infectious Disease"/>
            <person name="Wu L."/>
            <person name="Ma J."/>
        </authorList>
    </citation>
    <scope>NUCLEOTIDE SEQUENCE [LARGE SCALE GENOMIC DNA]</scope>
    <source>
        <strain evidence="4">JCM 4542</strain>
    </source>
</reference>
<organism evidence="3 4">
    <name type="scientific">Streptomyces luteosporeus</name>
    <dbReference type="NCBI Taxonomy" id="173856"/>
    <lineage>
        <taxon>Bacteria</taxon>
        <taxon>Bacillati</taxon>
        <taxon>Actinomycetota</taxon>
        <taxon>Actinomycetes</taxon>
        <taxon>Kitasatosporales</taxon>
        <taxon>Streptomycetaceae</taxon>
        <taxon>Streptomyces</taxon>
    </lineage>
</organism>
<accession>A0ABP6G6P3</accession>
<feature type="signal peptide" evidence="1">
    <location>
        <begin position="1"/>
        <end position="32"/>
    </location>
</feature>
<proteinExistence type="predicted"/>
<dbReference type="PANTHER" id="PTHR45890">
    <property type="entry name" value="AARF DOMAIN CONTAINING KINASE 2 (PREDICTED)"/>
    <property type="match status" value="1"/>
</dbReference>
<comment type="caution">
    <text evidence="3">The sequence shown here is derived from an EMBL/GenBank/DDBJ whole genome shotgun (WGS) entry which is preliminary data.</text>
</comment>
<evidence type="ECO:0000259" key="2">
    <source>
        <dbReference type="PROSITE" id="PS50011"/>
    </source>
</evidence>